<comment type="caution">
    <text evidence="1">The sequence shown here is derived from an EMBL/GenBank/DDBJ whole genome shotgun (WGS) entry which is preliminary data.</text>
</comment>
<organism evidence="1 2">
    <name type="scientific">Nocardia colli</name>
    <dbReference type="NCBI Taxonomy" id="2545717"/>
    <lineage>
        <taxon>Bacteria</taxon>
        <taxon>Bacillati</taxon>
        <taxon>Actinomycetota</taxon>
        <taxon>Actinomycetes</taxon>
        <taxon>Mycobacteriales</taxon>
        <taxon>Nocardiaceae</taxon>
        <taxon>Nocardia</taxon>
    </lineage>
</organism>
<evidence type="ECO:0000313" key="2">
    <source>
        <dbReference type="Proteomes" id="UP000323876"/>
    </source>
</evidence>
<reference evidence="1 2" key="1">
    <citation type="submission" date="2019-09" db="EMBL/GenBank/DDBJ databases">
        <authorList>
            <person name="Wang X."/>
        </authorList>
    </citation>
    <scope>NUCLEOTIDE SEQUENCE [LARGE SCALE GENOMIC DNA]</scope>
    <source>
        <strain evidence="1 2">CICC 11023</strain>
    </source>
</reference>
<name>A0A5N0E1C0_9NOCA</name>
<dbReference type="Proteomes" id="UP000323876">
    <property type="component" value="Unassembled WGS sequence"/>
</dbReference>
<dbReference type="AlphaFoldDB" id="A0A5N0E1C0"/>
<dbReference type="RefSeq" id="WP_150407156.1">
    <property type="nucleotide sequence ID" value="NZ_VXLC01000029.1"/>
</dbReference>
<protein>
    <submittedName>
        <fullName evidence="1">Uncharacterized protein</fullName>
    </submittedName>
</protein>
<accession>A0A5N0E1C0</accession>
<sequence>MADEGEWGEDEYVELLEREHRRYAWVMERYGGRKSKEAEAGASTFYYYEDPGEESRLLVFRDEAWHWAMRHLHDLYWISHSELTRPSIEYRAID</sequence>
<gene>
    <name evidence="1" type="ORF">F3087_38820</name>
</gene>
<proteinExistence type="predicted"/>
<dbReference type="OrthoDB" id="6039651at2"/>
<evidence type="ECO:0000313" key="1">
    <source>
        <dbReference type="EMBL" id="KAA8882015.1"/>
    </source>
</evidence>
<dbReference type="EMBL" id="VXLC01000029">
    <property type="protein sequence ID" value="KAA8882015.1"/>
    <property type="molecule type" value="Genomic_DNA"/>
</dbReference>
<keyword evidence="2" id="KW-1185">Reference proteome</keyword>